<dbReference type="KEGG" id="svo:SVI_3215"/>
<dbReference type="SUPFAM" id="SSF111369">
    <property type="entry name" value="HlyD-like secretion proteins"/>
    <property type="match status" value="1"/>
</dbReference>
<dbReference type="STRING" id="637905.SVI_3215"/>
<protein>
    <submittedName>
        <fullName evidence="8">Multidrug resistance protein, AcrA/AcrE family</fullName>
    </submittedName>
</protein>
<keyword evidence="9" id="KW-1185">Reference proteome</keyword>
<dbReference type="Gene3D" id="2.40.30.170">
    <property type="match status" value="1"/>
</dbReference>
<dbReference type="GO" id="GO:0005886">
    <property type="term" value="C:plasma membrane"/>
    <property type="evidence" value="ECO:0007669"/>
    <property type="project" value="UniProtKB-SubCell"/>
</dbReference>
<dbReference type="Pfam" id="PF25944">
    <property type="entry name" value="Beta-barrel_RND"/>
    <property type="match status" value="1"/>
</dbReference>
<dbReference type="HOGENOM" id="CLU_018816_2_1_6"/>
<accession>D4ZAZ1</accession>
<dbReference type="Gene3D" id="2.40.420.20">
    <property type="match status" value="1"/>
</dbReference>
<feature type="transmembrane region" description="Helical" evidence="3">
    <location>
        <begin position="12"/>
        <end position="32"/>
    </location>
</feature>
<dbReference type="InterPro" id="IPR058624">
    <property type="entry name" value="MdtA-like_HH"/>
</dbReference>
<dbReference type="Proteomes" id="UP000002350">
    <property type="component" value="Chromosome"/>
</dbReference>
<dbReference type="Pfam" id="PF25876">
    <property type="entry name" value="HH_MFP_RND"/>
    <property type="match status" value="1"/>
</dbReference>
<dbReference type="PANTHER" id="PTHR30158:SF3">
    <property type="entry name" value="MULTIDRUG EFFLUX PUMP SUBUNIT ACRA-RELATED"/>
    <property type="match status" value="1"/>
</dbReference>
<comment type="subcellular location">
    <subcellularLocation>
        <location evidence="1">Cell inner membrane</location>
        <topology evidence="1">Lipid-anchor</topology>
    </subcellularLocation>
</comment>
<evidence type="ECO:0000256" key="1">
    <source>
        <dbReference type="ARBA" id="ARBA00004519"/>
    </source>
</evidence>
<keyword evidence="3" id="KW-1133">Transmembrane helix</keyword>
<gene>
    <name evidence="8" type="ordered locus">SVI_3215</name>
</gene>
<feature type="domain" description="Multidrug resistance protein MdtA-like C-terminal permuted SH3" evidence="7">
    <location>
        <begin position="327"/>
        <end position="388"/>
    </location>
</feature>
<dbReference type="PANTHER" id="PTHR30158">
    <property type="entry name" value="ACRA/E-RELATED COMPONENT OF DRUG EFFLUX TRANSPORTER"/>
    <property type="match status" value="1"/>
</dbReference>
<dbReference type="InterPro" id="IPR058626">
    <property type="entry name" value="MdtA-like_b-barrel"/>
</dbReference>
<dbReference type="GO" id="GO:0022857">
    <property type="term" value="F:transmembrane transporter activity"/>
    <property type="evidence" value="ECO:0007669"/>
    <property type="project" value="InterPro"/>
</dbReference>
<keyword evidence="3" id="KW-0472">Membrane</keyword>
<dbReference type="EMBL" id="AP011177">
    <property type="protein sequence ID" value="BAJ03186.1"/>
    <property type="molecule type" value="Genomic_DNA"/>
</dbReference>
<reference evidence="9" key="1">
    <citation type="journal article" date="2010" name="Mol. Biosyst.">
        <title>Complete genome sequence and comparative analysis of Shewanella violacea, a psychrophilic and piezophilic bacterium from deep sea floor sediments.</title>
        <authorList>
            <person name="Aono E."/>
            <person name="Baba T."/>
            <person name="Ara T."/>
            <person name="Nishi T."/>
            <person name="Nakamichi T."/>
            <person name="Inamoto E."/>
            <person name="Toyonaga H."/>
            <person name="Hasegawa M."/>
            <person name="Takai Y."/>
            <person name="Okumura Y."/>
            <person name="Baba M."/>
            <person name="Tomita M."/>
            <person name="Kato C."/>
            <person name="Oshima T."/>
            <person name="Nakasone K."/>
            <person name="Mori H."/>
        </authorList>
    </citation>
    <scope>NUCLEOTIDE SEQUENCE [LARGE SCALE GENOMIC DNA]</scope>
    <source>
        <strain evidence="9">JCM 10179 / CIP 106290 / LMG 19151 / DSS12</strain>
    </source>
</reference>
<dbReference type="GO" id="GO:0046677">
    <property type="term" value="P:response to antibiotic"/>
    <property type="evidence" value="ECO:0007669"/>
    <property type="project" value="TreeGrafter"/>
</dbReference>
<feature type="domain" description="Multidrug resistance protein MdtA-like beta-barrel" evidence="6">
    <location>
        <begin position="235"/>
        <end position="323"/>
    </location>
</feature>
<dbReference type="NCBIfam" id="TIGR01730">
    <property type="entry name" value="RND_mfp"/>
    <property type="match status" value="1"/>
</dbReference>
<proteinExistence type="inferred from homology"/>
<dbReference type="Gene3D" id="2.40.50.100">
    <property type="match status" value="1"/>
</dbReference>
<evidence type="ECO:0000256" key="3">
    <source>
        <dbReference type="SAM" id="Phobius"/>
    </source>
</evidence>
<sequence>MFPNICQIVLITVRITLFGSVSMIGVLMWQIVKLASFMSMALWITACGQNNNPKQGHTPDNTEVSVIKVKSQSLDIQVELPGRSKAFLEAEVRPQASGIIIERSFIEGSNVKKGQSLYQIDSATYKAKLLSVEAELASANANLILARATMTRYKVLIKTNVESLEKLDEKIATYKVALAKVVVAKAAINTAKINLVYTEVKAPISGRISKSNVTVGALVSSDNPKTLARIQQLDPINVDIAQSSAQLLRLKAKLKQGKLQVTDNADVQLILENGTPYGYSGVLQFSEVSVDENTGSVTLRAKFPNPNGLLLPGMYVRAVLNAGTDPQAILVPQEALTRNTKGQAVVMLVNNESKVESRVVTTAEVIDHQWRITHGLAVGDTLIVKGLQMIHPGDPVKPIAASSDKSVNMLANQSANQ</sequence>
<dbReference type="InterPro" id="IPR058625">
    <property type="entry name" value="MdtA-like_BSH"/>
</dbReference>
<feature type="domain" description="Multidrug resistance protein MdtA-like alpha-helical hairpin" evidence="4">
    <location>
        <begin position="129"/>
        <end position="198"/>
    </location>
</feature>
<dbReference type="Gene3D" id="1.10.287.470">
    <property type="entry name" value="Helix hairpin bin"/>
    <property type="match status" value="1"/>
</dbReference>
<evidence type="ECO:0000256" key="2">
    <source>
        <dbReference type="ARBA" id="ARBA00009477"/>
    </source>
</evidence>
<dbReference type="Pfam" id="PF25917">
    <property type="entry name" value="BSH_RND"/>
    <property type="match status" value="1"/>
</dbReference>
<dbReference type="eggNOG" id="COG0845">
    <property type="taxonomic scope" value="Bacteria"/>
</dbReference>
<comment type="similarity">
    <text evidence="2">Belongs to the membrane fusion protein (MFP) (TC 8.A.1) family.</text>
</comment>
<evidence type="ECO:0000259" key="5">
    <source>
        <dbReference type="Pfam" id="PF25917"/>
    </source>
</evidence>
<evidence type="ECO:0000313" key="9">
    <source>
        <dbReference type="Proteomes" id="UP000002350"/>
    </source>
</evidence>
<evidence type="ECO:0000259" key="6">
    <source>
        <dbReference type="Pfam" id="PF25944"/>
    </source>
</evidence>
<dbReference type="FunFam" id="2.40.420.20:FF:000001">
    <property type="entry name" value="Efflux RND transporter periplasmic adaptor subunit"/>
    <property type="match status" value="1"/>
</dbReference>
<feature type="domain" description="Multidrug resistance protein MdtA-like barrel-sandwich hybrid" evidence="5">
    <location>
        <begin position="90"/>
        <end position="230"/>
    </location>
</feature>
<dbReference type="AlphaFoldDB" id="D4ZAZ1"/>
<evidence type="ECO:0000259" key="7">
    <source>
        <dbReference type="Pfam" id="PF25967"/>
    </source>
</evidence>
<dbReference type="InterPro" id="IPR058627">
    <property type="entry name" value="MdtA-like_C"/>
</dbReference>
<organism evidence="8 9">
    <name type="scientific">Shewanella violacea (strain JCM 10179 / CIP 106290 / LMG 19151 / DSS12)</name>
    <dbReference type="NCBI Taxonomy" id="637905"/>
    <lineage>
        <taxon>Bacteria</taxon>
        <taxon>Pseudomonadati</taxon>
        <taxon>Pseudomonadota</taxon>
        <taxon>Gammaproteobacteria</taxon>
        <taxon>Alteromonadales</taxon>
        <taxon>Shewanellaceae</taxon>
        <taxon>Shewanella</taxon>
    </lineage>
</organism>
<dbReference type="InterPro" id="IPR006143">
    <property type="entry name" value="RND_pump_MFP"/>
</dbReference>
<evidence type="ECO:0000313" key="8">
    <source>
        <dbReference type="EMBL" id="BAJ03186.1"/>
    </source>
</evidence>
<keyword evidence="3" id="KW-0812">Transmembrane</keyword>
<name>D4ZAZ1_SHEVD</name>
<dbReference type="Pfam" id="PF25967">
    <property type="entry name" value="RND-MFP_C"/>
    <property type="match status" value="1"/>
</dbReference>
<evidence type="ECO:0000259" key="4">
    <source>
        <dbReference type="Pfam" id="PF25876"/>
    </source>
</evidence>